<dbReference type="PANTHER" id="PTHR47648">
    <property type="entry name" value="KILLER CELL LECTIN-LIKE RECEPTOR SUBFAMILY G MEMBER 1"/>
    <property type="match status" value="1"/>
</dbReference>
<dbReference type="EMBL" id="AGCU01015401">
    <property type="status" value="NOT_ANNOTATED_CDS"/>
    <property type="molecule type" value="Genomic_DNA"/>
</dbReference>
<dbReference type="InterPro" id="IPR001304">
    <property type="entry name" value="C-type_lectin-like"/>
</dbReference>
<dbReference type="InterPro" id="IPR033992">
    <property type="entry name" value="NKR-like_CTLD"/>
</dbReference>
<dbReference type="InterPro" id="IPR016187">
    <property type="entry name" value="CTDL_fold"/>
</dbReference>
<keyword evidence="6" id="KW-1185">Reference proteome</keyword>
<dbReference type="eggNOG" id="KOG4297">
    <property type="taxonomic scope" value="Eukaryota"/>
</dbReference>
<evidence type="ECO:0000313" key="6">
    <source>
        <dbReference type="Proteomes" id="UP000007267"/>
    </source>
</evidence>
<dbReference type="InterPro" id="IPR042190">
    <property type="entry name" value="KLRG1"/>
</dbReference>
<dbReference type="Pfam" id="PF00059">
    <property type="entry name" value="Lectin_C"/>
    <property type="match status" value="1"/>
</dbReference>
<dbReference type="AlphaFoldDB" id="K7FM46"/>
<feature type="domain" description="C-type lectin" evidence="4">
    <location>
        <begin position="57"/>
        <end position="161"/>
    </location>
</feature>
<feature type="signal peptide" evidence="3">
    <location>
        <begin position="1"/>
        <end position="22"/>
    </location>
</feature>
<reference evidence="5" key="3">
    <citation type="submission" date="2025-08" db="UniProtKB">
        <authorList>
            <consortium name="Ensembl"/>
        </authorList>
    </citation>
    <scope>IDENTIFICATION</scope>
</reference>
<protein>
    <submittedName>
        <fullName evidence="5">Killer cell lectin-like receptor subfamily G member 1</fullName>
    </submittedName>
</protein>
<dbReference type="InterPro" id="IPR016186">
    <property type="entry name" value="C-type_lectin-like/link_sf"/>
</dbReference>
<name>K7FM46_PELSI</name>
<dbReference type="GO" id="GO:0030246">
    <property type="term" value="F:carbohydrate binding"/>
    <property type="evidence" value="ECO:0007669"/>
    <property type="project" value="UniProtKB-KW"/>
</dbReference>
<evidence type="ECO:0000256" key="1">
    <source>
        <dbReference type="ARBA" id="ARBA00004167"/>
    </source>
</evidence>
<dbReference type="OMA" id="VKKDWNS"/>
<dbReference type="SUPFAM" id="SSF56436">
    <property type="entry name" value="C-type lectin-like"/>
    <property type="match status" value="1"/>
</dbReference>
<organism evidence="5 6">
    <name type="scientific">Pelodiscus sinensis</name>
    <name type="common">Chinese softshell turtle</name>
    <name type="synonym">Trionyx sinensis</name>
    <dbReference type="NCBI Taxonomy" id="13735"/>
    <lineage>
        <taxon>Eukaryota</taxon>
        <taxon>Metazoa</taxon>
        <taxon>Chordata</taxon>
        <taxon>Craniata</taxon>
        <taxon>Vertebrata</taxon>
        <taxon>Euteleostomi</taxon>
        <taxon>Archelosauria</taxon>
        <taxon>Testudinata</taxon>
        <taxon>Testudines</taxon>
        <taxon>Cryptodira</taxon>
        <taxon>Trionychia</taxon>
        <taxon>Trionychidae</taxon>
        <taxon>Pelodiscus</taxon>
    </lineage>
</organism>
<dbReference type="GeneTree" id="ENSGT00940000156296"/>
<dbReference type="PROSITE" id="PS50041">
    <property type="entry name" value="C_TYPE_LECTIN_2"/>
    <property type="match status" value="1"/>
</dbReference>
<dbReference type="Ensembl" id="ENSPSIT00000009152.1">
    <property type="protein sequence ID" value="ENSPSIP00000009106.1"/>
    <property type="gene ID" value="ENSPSIG00000008261.1"/>
</dbReference>
<dbReference type="Proteomes" id="UP000007267">
    <property type="component" value="Unassembled WGS sequence"/>
</dbReference>
<dbReference type="CDD" id="cd03593">
    <property type="entry name" value="CLECT_NK_receptors_like"/>
    <property type="match status" value="1"/>
</dbReference>
<keyword evidence="3" id="KW-0732">Signal</keyword>
<sequence length="164" mass="18535">KIIAVILGIFCLLLLGVSVALAIKRKTCNLWPEPLYVFCDSFTDHSCLGCPDQWVQYRDSCYYFSKVKKDWNSSQEFCSTQDSELLIISDTRERDLFLGIPIEAHWIGMTNVNGSGWVWEDGSTFNDIKVHSNSPVQHCGVLLKEALQASSCEVPLPWICEKSP</sequence>
<evidence type="ECO:0000256" key="2">
    <source>
        <dbReference type="ARBA" id="ARBA00022734"/>
    </source>
</evidence>
<proteinExistence type="predicted"/>
<dbReference type="PANTHER" id="PTHR47648:SF1">
    <property type="entry name" value="KILLER CELL LECTIN-LIKE RECEPTOR SUBFAMILY G MEMBER 1"/>
    <property type="match status" value="1"/>
</dbReference>
<evidence type="ECO:0000313" key="5">
    <source>
        <dbReference type="Ensembl" id="ENSPSIP00000009106.1"/>
    </source>
</evidence>
<reference evidence="6" key="1">
    <citation type="submission" date="2011-10" db="EMBL/GenBank/DDBJ databases">
        <authorList>
            <consortium name="Soft-shell Turtle Genome Consortium"/>
        </authorList>
    </citation>
    <scope>NUCLEOTIDE SEQUENCE [LARGE SCALE GENOMIC DNA]</scope>
    <source>
        <strain evidence="6">Daiwa-1</strain>
    </source>
</reference>
<comment type="subcellular location">
    <subcellularLocation>
        <location evidence="1">Membrane</location>
        <topology evidence="1">Single-pass membrane protein</topology>
    </subcellularLocation>
</comment>
<dbReference type="GO" id="GO:0016020">
    <property type="term" value="C:membrane"/>
    <property type="evidence" value="ECO:0007669"/>
    <property type="project" value="UniProtKB-SubCell"/>
</dbReference>
<evidence type="ECO:0000256" key="3">
    <source>
        <dbReference type="SAM" id="SignalP"/>
    </source>
</evidence>
<dbReference type="SMART" id="SM00034">
    <property type="entry name" value="CLECT"/>
    <property type="match status" value="1"/>
</dbReference>
<dbReference type="Gene3D" id="3.10.100.10">
    <property type="entry name" value="Mannose-Binding Protein A, subunit A"/>
    <property type="match status" value="1"/>
</dbReference>
<reference evidence="5" key="4">
    <citation type="submission" date="2025-09" db="UniProtKB">
        <authorList>
            <consortium name="Ensembl"/>
        </authorList>
    </citation>
    <scope>IDENTIFICATION</scope>
</reference>
<evidence type="ECO:0000259" key="4">
    <source>
        <dbReference type="PROSITE" id="PS50041"/>
    </source>
</evidence>
<feature type="chain" id="PRO_5003905414" evidence="3">
    <location>
        <begin position="23"/>
        <end position="164"/>
    </location>
</feature>
<reference evidence="6" key="2">
    <citation type="journal article" date="2013" name="Nat. Genet.">
        <title>The draft genomes of soft-shell turtle and green sea turtle yield insights into the development and evolution of the turtle-specific body plan.</title>
        <authorList>
            <person name="Wang Z."/>
            <person name="Pascual-Anaya J."/>
            <person name="Zadissa A."/>
            <person name="Li W."/>
            <person name="Niimura Y."/>
            <person name="Huang Z."/>
            <person name="Li C."/>
            <person name="White S."/>
            <person name="Xiong Z."/>
            <person name="Fang D."/>
            <person name="Wang B."/>
            <person name="Ming Y."/>
            <person name="Chen Y."/>
            <person name="Zheng Y."/>
            <person name="Kuraku S."/>
            <person name="Pignatelli M."/>
            <person name="Herrero J."/>
            <person name="Beal K."/>
            <person name="Nozawa M."/>
            <person name="Li Q."/>
            <person name="Wang J."/>
            <person name="Zhang H."/>
            <person name="Yu L."/>
            <person name="Shigenobu S."/>
            <person name="Wang J."/>
            <person name="Liu J."/>
            <person name="Flicek P."/>
            <person name="Searle S."/>
            <person name="Wang J."/>
            <person name="Kuratani S."/>
            <person name="Yin Y."/>
            <person name="Aken B."/>
            <person name="Zhang G."/>
            <person name="Irie N."/>
        </authorList>
    </citation>
    <scope>NUCLEOTIDE SEQUENCE [LARGE SCALE GENOMIC DNA]</scope>
    <source>
        <strain evidence="6">Daiwa-1</strain>
    </source>
</reference>
<accession>K7FM46</accession>
<dbReference type="STRING" id="13735.ENSPSIP00000009106"/>
<dbReference type="HOGENOM" id="CLU_049894_8_4_1"/>
<keyword evidence="2" id="KW-0430">Lectin</keyword>